<gene>
    <name evidence="1" type="ORF">BC781_10761</name>
</gene>
<reference evidence="1 2" key="1">
    <citation type="submission" date="2018-03" db="EMBL/GenBank/DDBJ databases">
        <title>Genomic Encyclopedia of Archaeal and Bacterial Type Strains, Phase II (KMG-II): from individual species to whole genera.</title>
        <authorList>
            <person name="Goeker M."/>
        </authorList>
    </citation>
    <scope>NUCLEOTIDE SEQUENCE [LARGE SCALE GENOMIC DNA]</scope>
    <source>
        <strain evidence="1 2">DSM 28229</strain>
    </source>
</reference>
<protein>
    <submittedName>
        <fullName evidence="1">Uncharacterized protein</fullName>
    </submittedName>
</protein>
<organism evidence="1 2">
    <name type="scientific">Sediminitomix flava</name>
    <dbReference type="NCBI Taxonomy" id="379075"/>
    <lineage>
        <taxon>Bacteria</taxon>
        <taxon>Pseudomonadati</taxon>
        <taxon>Bacteroidota</taxon>
        <taxon>Cytophagia</taxon>
        <taxon>Cytophagales</taxon>
        <taxon>Flammeovirgaceae</taxon>
        <taxon>Sediminitomix</taxon>
    </lineage>
</organism>
<proteinExistence type="predicted"/>
<dbReference type="RefSeq" id="WP_146201750.1">
    <property type="nucleotide sequence ID" value="NZ_QGDO01000007.1"/>
</dbReference>
<sequence length="214" mass="25080">MSKSLIRYNQLQQAKSIIEASINNDDIEAALDEYGFGLDRLIEGKILLEETEKVHYLIIDEKILNKELIVSLKKLQEHINERFLVHFEQACVVLANHKEAVVSMKLQEERRESFVSWLEQVKAFYLNALLNSDILSLLQSEGINQQEIEELILLINTFEDTYDESLQKKGAVIKAHRRIRFLFKKLNEWVDELKMMAKIAFKTSPRVLREYDLV</sequence>
<dbReference type="AlphaFoldDB" id="A0A315Z722"/>
<name>A0A315Z722_SEDFL</name>
<dbReference type="OrthoDB" id="579790at2"/>
<evidence type="ECO:0000313" key="2">
    <source>
        <dbReference type="Proteomes" id="UP000245535"/>
    </source>
</evidence>
<dbReference type="EMBL" id="QGDO01000007">
    <property type="protein sequence ID" value="PWJ38471.1"/>
    <property type="molecule type" value="Genomic_DNA"/>
</dbReference>
<evidence type="ECO:0000313" key="1">
    <source>
        <dbReference type="EMBL" id="PWJ38471.1"/>
    </source>
</evidence>
<accession>A0A315Z722</accession>
<dbReference type="Proteomes" id="UP000245535">
    <property type="component" value="Unassembled WGS sequence"/>
</dbReference>
<keyword evidence="2" id="KW-1185">Reference proteome</keyword>
<comment type="caution">
    <text evidence="1">The sequence shown here is derived from an EMBL/GenBank/DDBJ whole genome shotgun (WGS) entry which is preliminary data.</text>
</comment>